<sequence length="354" mass="41217">MKSEFVDCFMLIGTALSLNPTQKLPEMGRPLLHTLNEATTVNVSLTVEEINFINLKTMEVEVIFQLHQRWIDPRLGANLRTHKMAVAGQIWRPKITVTKGLIGSGINNEDTQFWRGFGDRGNVLLSEKMFIKTFCTRNLRKFPFDTQICELKFGTYRFPMDEVQLFWHSNPAELFTGINLHEFKLINISTYHEVEIRQTGNFSVLVLQIIVERYYVHYLICTMIPCTILVLLSYISFWINYKSINVRLVLSMSVILFLIYLYQEATCLTISVPFLKSLDFFIILCLTFAGFSLFENCIISYISSNMDLNCMVEGIKCIDEKVYDKLLLWIERSVKVIFPIFYFCCLLVFLYCTL</sequence>
<protein>
    <recommendedName>
        <fullName evidence="12">Neurotransmitter-gated ion-channel ligand-binding domain-containing protein</fullName>
    </recommendedName>
</protein>
<feature type="transmembrane region" description="Helical" evidence="11">
    <location>
        <begin position="244"/>
        <end position="262"/>
    </location>
</feature>
<dbReference type="InterPro" id="IPR036719">
    <property type="entry name" value="Neuro-gated_channel_TM_sf"/>
</dbReference>
<evidence type="ECO:0000256" key="11">
    <source>
        <dbReference type="SAM" id="Phobius"/>
    </source>
</evidence>
<keyword evidence="4" id="KW-1003">Cell membrane</keyword>
<dbReference type="AlphaFoldDB" id="A0A8K0CX23"/>
<dbReference type="GO" id="GO:0005886">
    <property type="term" value="C:plasma membrane"/>
    <property type="evidence" value="ECO:0007669"/>
    <property type="project" value="UniProtKB-SubCell"/>
</dbReference>
<keyword evidence="9 11" id="KW-0472">Membrane</keyword>
<evidence type="ECO:0000256" key="1">
    <source>
        <dbReference type="ARBA" id="ARBA00004141"/>
    </source>
</evidence>
<name>A0A8K0CX23_IGNLU</name>
<evidence type="ECO:0000256" key="7">
    <source>
        <dbReference type="ARBA" id="ARBA00022989"/>
    </source>
</evidence>
<keyword evidence="14" id="KW-1185">Reference proteome</keyword>
<evidence type="ECO:0000256" key="4">
    <source>
        <dbReference type="ARBA" id="ARBA00022475"/>
    </source>
</evidence>
<dbReference type="GO" id="GO:0004888">
    <property type="term" value="F:transmembrane signaling receptor activity"/>
    <property type="evidence" value="ECO:0007669"/>
    <property type="project" value="InterPro"/>
</dbReference>
<gene>
    <name evidence="13" type="ORF">ILUMI_13245</name>
</gene>
<dbReference type="EMBL" id="VTPC01008356">
    <property type="protein sequence ID" value="KAF2892931.1"/>
    <property type="molecule type" value="Genomic_DNA"/>
</dbReference>
<evidence type="ECO:0000256" key="2">
    <source>
        <dbReference type="ARBA" id="ARBA00004236"/>
    </source>
</evidence>
<evidence type="ECO:0000256" key="10">
    <source>
        <dbReference type="ARBA" id="ARBA00023303"/>
    </source>
</evidence>
<reference evidence="13" key="1">
    <citation type="submission" date="2019-08" db="EMBL/GenBank/DDBJ databases">
        <title>The genome of the North American firefly Photinus pyralis.</title>
        <authorList>
            <consortium name="Photinus pyralis genome working group"/>
            <person name="Fallon T.R."/>
            <person name="Sander Lower S.E."/>
            <person name="Weng J.-K."/>
        </authorList>
    </citation>
    <scope>NUCLEOTIDE SEQUENCE</scope>
    <source>
        <strain evidence="13">TRF0915ILg1</strain>
        <tissue evidence="13">Whole body</tissue>
    </source>
</reference>
<feature type="domain" description="Neurotransmitter-gated ion-channel ligand-binding" evidence="12">
    <location>
        <begin position="29"/>
        <end position="201"/>
    </location>
</feature>
<keyword evidence="3" id="KW-0813">Transport</keyword>
<accession>A0A8K0CX23</accession>
<keyword evidence="5 11" id="KW-0812">Transmembrane</keyword>
<keyword evidence="7 11" id="KW-1133">Transmembrane helix</keyword>
<keyword evidence="8" id="KW-0406">Ion transport</keyword>
<dbReference type="Gene3D" id="2.70.170.10">
    <property type="entry name" value="Neurotransmitter-gated ion-channel ligand-binding domain"/>
    <property type="match status" value="1"/>
</dbReference>
<dbReference type="GO" id="GO:0005230">
    <property type="term" value="F:extracellular ligand-gated monoatomic ion channel activity"/>
    <property type="evidence" value="ECO:0007669"/>
    <property type="project" value="InterPro"/>
</dbReference>
<dbReference type="PANTHER" id="PTHR18945">
    <property type="entry name" value="NEUROTRANSMITTER GATED ION CHANNEL"/>
    <property type="match status" value="1"/>
</dbReference>
<feature type="transmembrane region" description="Helical" evidence="11">
    <location>
        <begin position="274"/>
        <end position="294"/>
    </location>
</feature>
<feature type="transmembrane region" description="Helical" evidence="11">
    <location>
        <begin position="215"/>
        <end position="238"/>
    </location>
</feature>
<dbReference type="InterPro" id="IPR036734">
    <property type="entry name" value="Neur_chan_lig-bd_sf"/>
</dbReference>
<evidence type="ECO:0000313" key="13">
    <source>
        <dbReference type="EMBL" id="KAF2892931.1"/>
    </source>
</evidence>
<dbReference type="SUPFAM" id="SSF90112">
    <property type="entry name" value="Neurotransmitter-gated ion-channel transmembrane pore"/>
    <property type="match status" value="1"/>
</dbReference>
<proteinExistence type="predicted"/>
<comment type="caution">
    <text evidence="13">The sequence shown here is derived from an EMBL/GenBank/DDBJ whole genome shotgun (WGS) entry which is preliminary data.</text>
</comment>
<dbReference type="SUPFAM" id="SSF63712">
    <property type="entry name" value="Nicotinic receptor ligand binding domain-like"/>
    <property type="match status" value="1"/>
</dbReference>
<comment type="subcellular location">
    <subcellularLocation>
        <location evidence="2">Cell membrane</location>
    </subcellularLocation>
    <subcellularLocation>
        <location evidence="1">Membrane</location>
        <topology evidence="1">Multi-pass membrane protein</topology>
    </subcellularLocation>
</comment>
<keyword evidence="6" id="KW-0732">Signal</keyword>
<dbReference type="Proteomes" id="UP000801492">
    <property type="component" value="Unassembled WGS sequence"/>
</dbReference>
<dbReference type="InterPro" id="IPR038050">
    <property type="entry name" value="Neuro_actylchol_rec"/>
</dbReference>
<evidence type="ECO:0000256" key="6">
    <source>
        <dbReference type="ARBA" id="ARBA00022729"/>
    </source>
</evidence>
<evidence type="ECO:0000313" key="14">
    <source>
        <dbReference type="Proteomes" id="UP000801492"/>
    </source>
</evidence>
<dbReference type="OrthoDB" id="5975154at2759"/>
<evidence type="ECO:0000259" key="12">
    <source>
        <dbReference type="Pfam" id="PF02931"/>
    </source>
</evidence>
<organism evidence="13 14">
    <name type="scientific">Ignelater luminosus</name>
    <name type="common">Cucubano</name>
    <name type="synonym">Pyrophorus luminosus</name>
    <dbReference type="NCBI Taxonomy" id="2038154"/>
    <lineage>
        <taxon>Eukaryota</taxon>
        <taxon>Metazoa</taxon>
        <taxon>Ecdysozoa</taxon>
        <taxon>Arthropoda</taxon>
        <taxon>Hexapoda</taxon>
        <taxon>Insecta</taxon>
        <taxon>Pterygota</taxon>
        <taxon>Neoptera</taxon>
        <taxon>Endopterygota</taxon>
        <taxon>Coleoptera</taxon>
        <taxon>Polyphaga</taxon>
        <taxon>Elateriformia</taxon>
        <taxon>Elateroidea</taxon>
        <taxon>Elateridae</taxon>
        <taxon>Agrypninae</taxon>
        <taxon>Pyrophorini</taxon>
        <taxon>Ignelater</taxon>
    </lineage>
</organism>
<evidence type="ECO:0000256" key="3">
    <source>
        <dbReference type="ARBA" id="ARBA00022448"/>
    </source>
</evidence>
<evidence type="ECO:0000256" key="5">
    <source>
        <dbReference type="ARBA" id="ARBA00022692"/>
    </source>
</evidence>
<dbReference type="PRINTS" id="PR00253">
    <property type="entry name" value="GABAARECEPTR"/>
</dbReference>
<dbReference type="InterPro" id="IPR006028">
    <property type="entry name" value="GABAA/Glycine_rcpt"/>
</dbReference>
<dbReference type="Pfam" id="PF02931">
    <property type="entry name" value="Neur_chan_LBD"/>
    <property type="match status" value="1"/>
</dbReference>
<dbReference type="InterPro" id="IPR006202">
    <property type="entry name" value="Neur_chan_lig-bd"/>
</dbReference>
<feature type="transmembrane region" description="Helical" evidence="11">
    <location>
        <begin position="336"/>
        <end position="353"/>
    </location>
</feature>
<keyword evidence="10" id="KW-0407">Ion channel</keyword>
<dbReference type="InterPro" id="IPR006201">
    <property type="entry name" value="Neur_channel"/>
</dbReference>
<evidence type="ECO:0000256" key="8">
    <source>
        <dbReference type="ARBA" id="ARBA00023065"/>
    </source>
</evidence>
<dbReference type="Gene3D" id="1.20.58.390">
    <property type="entry name" value="Neurotransmitter-gated ion-channel transmembrane domain"/>
    <property type="match status" value="1"/>
</dbReference>
<evidence type="ECO:0000256" key="9">
    <source>
        <dbReference type="ARBA" id="ARBA00023136"/>
    </source>
</evidence>